<dbReference type="InterPro" id="IPR043595">
    <property type="entry name" value="FaeB/C/D"/>
</dbReference>
<keyword evidence="7" id="KW-0624">Polysaccharide degradation</keyword>
<dbReference type="EMBL" id="JBHUPD010000001">
    <property type="protein sequence ID" value="MFD2871071.1"/>
    <property type="molecule type" value="Genomic_DNA"/>
</dbReference>
<evidence type="ECO:0000256" key="3">
    <source>
        <dbReference type="ARBA" id="ARBA00022651"/>
    </source>
</evidence>
<proteinExistence type="predicted"/>
<keyword evidence="5 8" id="KW-0378">Hydrolase</keyword>
<dbReference type="PANTHER" id="PTHR38050">
    <property type="match status" value="1"/>
</dbReference>
<protein>
    <submittedName>
        <fullName evidence="8">Alpha/beta hydrolase family esterase</fullName>
    </submittedName>
</protein>
<evidence type="ECO:0000256" key="7">
    <source>
        <dbReference type="ARBA" id="ARBA00023326"/>
    </source>
</evidence>
<evidence type="ECO:0000313" key="8">
    <source>
        <dbReference type="EMBL" id="MFD2871071.1"/>
    </source>
</evidence>
<evidence type="ECO:0000256" key="2">
    <source>
        <dbReference type="ARBA" id="ARBA00022525"/>
    </source>
</evidence>
<gene>
    <name evidence="8" type="ORF">ACFS5N_01245</name>
</gene>
<accession>A0ABW5Y6Y9</accession>
<comment type="caution">
    <text evidence="8">The sequence shown here is derived from an EMBL/GenBank/DDBJ whole genome shotgun (WGS) entry which is preliminary data.</text>
</comment>
<evidence type="ECO:0000313" key="9">
    <source>
        <dbReference type="Proteomes" id="UP001597557"/>
    </source>
</evidence>
<dbReference type="RefSeq" id="WP_377181389.1">
    <property type="nucleotide sequence ID" value="NZ_JBHUPD010000001.1"/>
</dbReference>
<dbReference type="Proteomes" id="UP001597557">
    <property type="component" value="Unassembled WGS sequence"/>
</dbReference>
<evidence type="ECO:0000256" key="6">
    <source>
        <dbReference type="ARBA" id="ARBA00023277"/>
    </source>
</evidence>
<name>A0ABW5Y6Y9_9SPHI</name>
<evidence type="ECO:0000256" key="4">
    <source>
        <dbReference type="ARBA" id="ARBA00022729"/>
    </source>
</evidence>
<evidence type="ECO:0000256" key="1">
    <source>
        <dbReference type="ARBA" id="ARBA00004613"/>
    </source>
</evidence>
<sequence>MFLFVSLAVKANNGDSVKVMHWRVGDADREAMIYIPAGATSKPTPIIFVFHGHGGTMQNMFRARGFDKLWPEAIIIAPQGLNTPGQLTDPAGKLPGWQKAPGDMGDRDLLFFDAMLKTMRKDYKIDDKRIYATGHSNGGGFTYVLWAARGDVLAAVAPSSAAALRLLPDLKPMPMLHIMGEKDPLVKPIWQKMMYEKVMKINSCSATGQPYAPQATLYPSPTGTPVVLYIHPGGHQYPQEANEVVIKFFKSMAKR</sequence>
<keyword evidence="2" id="KW-0964">Secreted</keyword>
<dbReference type="PANTHER" id="PTHR38050:SF2">
    <property type="entry name" value="FERULOYL ESTERASE C-RELATED"/>
    <property type="match status" value="1"/>
</dbReference>
<keyword evidence="9" id="KW-1185">Reference proteome</keyword>
<organism evidence="8 9">
    <name type="scientific">Mucilaginibacter ximonensis</name>
    <dbReference type="NCBI Taxonomy" id="538021"/>
    <lineage>
        <taxon>Bacteria</taxon>
        <taxon>Pseudomonadati</taxon>
        <taxon>Bacteroidota</taxon>
        <taxon>Sphingobacteriia</taxon>
        <taxon>Sphingobacteriales</taxon>
        <taxon>Sphingobacteriaceae</taxon>
        <taxon>Mucilaginibacter</taxon>
    </lineage>
</organism>
<dbReference type="Gene3D" id="3.40.50.1820">
    <property type="entry name" value="alpha/beta hydrolase"/>
    <property type="match status" value="1"/>
</dbReference>
<reference evidence="9" key="1">
    <citation type="journal article" date="2019" name="Int. J. Syst. Evol. Microbiol.">
        <title>The Global Catalogue of Microorganisms (GCM) 10K type strain sequencing project: providing services to taxonomists for standard genome sequencing and annotation.</title>
        <authorList>
            <consortium name="The Broad Institute Genomics Platform"/>
            <consortium name="The Broad Institute Genome Sequencing Center for Infectious Disease"/>
            <person name="Wu L."/>
            <person name="Ma J."/>
        </authorList>
    </citation>
    <scope>NUCLEOTIDE SEQUENCE [LARGE SCALE GENOMIC DNA]</scope>
    <source>
        <strain evidence="9">KCTC 22437</strain>
    </source>
</reference>
<keyword evidence="3" id="KW-0858">Xylan degradation</keyword>
<dbReference type="SUPFAM" id="SSF53474">
    <property type="entry name" value="alpha/beta-Hydrolases"/>
    <property type="match status" value="1"/>
</dbReference>
<keyword evidence="4" id="KW-0732">Signal</keyword>
<comment type="subcellular location">
    <subcellularLocation>
        <location evidence="1">Secreted</location>
    </subcellularLocation>
</comment>
<keyword evidence="6" id="KW-0119">Carbohydrate metabolism</keyword>
<dbReference type="GO" id="GO:0016787">
    <property type="term" value="F:hydrolase activity"/>
    <property type="evidence" value="ECO:0007669"/>
    <property type="project" value="UniProtKB-KW"/>
</dbReference>
<dbReference type="InterPro" id="IPR029058">
    <property type="entry name" value="AB_hydrolase_fold"/>
</dbReference>
<evidence type="ECO:0000256" key="5">
    <source>
        <dbReference type="ARBA" id="ARBA00022801"/>
    </source>
</evidence>